<gene>
    <name evidence="1" type="ORF">GSTENG00038022001</name>
</gene>
<accession>Q4RDQ4</accession>
<dbReference type="AlphaFoldDB" id="Q4RDQ4"/>
<dbReference type="OrthoDB" id="1158011at2759"/>
<dbReference type="KEGG" id="tng:GSTEN00038022G001"/>
<sequence>SLPVRTALIAIIGFMPTKGEGAIGSLDYTPEERKALAKRSQDFTCEACGCSML</sequence>
<reference evidence="1" key="1">
    <citation type="journal article" date="2004" name="Nature">
        <title>Genome duplication in the teleost fish Tetraodon nigroviridis reveals the early vertebrate proto-karyotype.</title>
        <authorList>
            <person name="Jaillon O."/>
            <person name="Aury J.-M."/>
            <person name="Brunet F."/>
            <person name="Petit J.-L."/>
            <person name="Stange-Thomann N."/>
            <person name="Mauceli E."/>
            <person name="Bouneau L."/>
            <person name="Fischer C."/>
            <person name="Ozouf-Costaz C."/>
            <person name="Bernot A."/>
            <person name="Nicaud S."/>
            <person name="Jaffe D."/>
            <person name="Fisher S."/>
            <person name="Lutfalla G."/>
            <person name="Dossat C."/>
            <person name="Segurens B."/>
            <person name="Dasilva C."/>
            <person name="Salanoubat M."/>
            <person name="Levy M."/>
            <person name="Boudet N."/>
            <person name="Castellano S."/>
            <person name="Anthouard V."/>
            <person name="Jubin C."/>
            <person name="Castelli V."/>
            <person name="Katinka M."/>
            <person name="Vacherie B."/>
            <person name="Biemont C."/>
            <person name="Skalli Z."/>
            <person name="Cattolico L."/>
            <person name="Poulain J."/>
            <person name="De Berardinis V."/>
            <person name="Cruaud C."/>
            <person name="Duprat S."/>
            <person name="Brottier P."/>
            <person name="Coutanceau J.-P."/>
            <person name="Gouzy J."/>
            <person name="Parra G."/>
            <person name="Lardier G."/>
            <person name="Chapple C."/>
            <person name="McKernan K.J."/>
            <person name="McEwan P."/>
            <person name="Bosak S."/>
            <person name="Kellis M."/>
            <person name="Volff J.-N."/>
            <person name="Guigo R."/>
            <person name="Zody M.C."/>
            <person name="Mesirov J."/>
            <person name="Lindblad-Toh K."/>
            <person name="Birren B."/>
            <person name="Nusbaum C."/>
            <person name="Kahn D."/>
            <person name="Robinson-Rechavi M."/>
            <person name="Laudet V."/>
            <person name="Schachter V."/>
            <person name="Quetier F."/>
            <person name="Saurin W."/>
            <person name="Scarpelli C."/>
            <person name="Wincker P."/>
            <person name="Lander E.S."/>
            <person name="Weissenbach J."/>
            <person name="Roest Crollius H."/>
        </authorList>
    </citation>
    <scope>NUCLEOTIDE SEQUENCE [LARGE SCALE GENOMIC DNA]</scope>
</reference>
<dbReference type="EMBL" id="CAAE01015992">
    <property type="protein sequence ID" value="CAG13478.1"/>
    <property type="molecule type" value="Genomic_DNA"/>
</dbReference>
<evidence type="ECO:0000313" key="1">
    <source>
        <dbReference type="EMBL" id="CAG13478.1"/>
    </source>
</evidence>
<feature type="non-terminal residue" evidence="1">
    <location>
        <position position="1"/>
    </location>
</feature>
<name>Q4RDQ4_TETNG</name>
<protein>
    <submittedName>
        <fullName evidence="1">Chromosome undetermined SCAF15992, whole genome shotgun sequence</fullName>
    </submittedName>
</protein>
<organism evidence="1">
    <name type="scientific">Tetraodon nigroviridis</name>
    <name type="common">Spotted green pufferfish</name>
    <name type="synonym">Chelonodon nigroviridis</name>
    <dbReference type="NCBI Taxonomy" id="99883"/>
    <lineage>
        <taxon>Eukaryota</taxon>
        <taxon>Metazoa</taxon>
        <taxon>Chordata</taxon>
        <taxon>Craniata</taxon>
        <taxon>Vertebrata</taxon>
        <taxon>Euteleostomi</taxon>
        <taxon>Actinopterygii</taxon>
        <taxon>Neopterygii</taxon>
        <taxon>Teleostei</taxon>
        <taxon>Neoteleostei</taxon>
        <taxon>Acanthomorphata</taxon>
        <taxon>Eupercaria</taxon>
        <taxon>Tetraodontiformes</taxon>
        <taxon>Tetradontoidea</taxon>
        <taxon>Tetraodontidae</taxon>
        <taxon>Tetraodon</taxon>
    </lineage>
</organism>
<reference evidence="1" key="2">
    <citation type="submission" date="2004-02" db="EMBL/GenBank/DDBJ databases">
        <authorList>
            <consortium name="Genoscope"/>
            <consortium name="Whitehead Institute Centre for Genome Research"/>
        </authorList>
    </citation>
    <scope>NUCLEOTIDE SEQUENCE</scope>
</reference>
<feature type="non-terminal residue" evidence="1">
    <location>
        <position position="53"/>
    </location>
</feature>
<proteinExistence type="predicted"/>